<dbReference type="EMBL" id="JADGJH010000994">
    <property type="protein sequence ID" value="KAJ3120107.1"/>
    <property type="molecule type" value="Genomic_DNA"/>
</dbReference>
<feature type="transmembrane region" description="Helical" evidence="1">
    <location>
        <begin position="28"/>
        <end position="46"/>
    </location>
</feature>
<feature type="transmembrane region" description="Helical" evidence="1">
    <location>
        <begin position="58"/>
        <end position="77"/>
    </location>
</feature>
<dbReference type="AlphaFoldDB" id="A0AAD5SZE0"/>
<feature type="transmembrane region" description="Helical" evidence="1">
    <location>
        <begin position="129"/>
        <end position="151"/>
    </location>
</feature>
<accession>A0AAD5SZE0</accession>
<name>A0AAD5SZE0_9FUNG</name>
<reference evidence="2" key="1">
    <citation type="submission" date="2020-05" db="EMBL/GenBank/DDBJ databases">
        <title>Phylogenomic resolution of chytrid fungi.</title>
        <authorList>
            <person name="Stajich J.E."/>
            <person name="Amses K."/>
            <person name="Simmons R."/>
            <person name="Seto K."/>
            <person name="Myers J."/>
            <person name="Bonds A."/>
            <person name="Quandt C.A."/>
            <person name="Barry K."/>
            <person name="Liu P."/>
            <person name="Grigoriev I."/>
            <person name="Longcore J.E."/>
            <person name="James T.Y."/>
        </authorList>
    </citation>
    <scope>NUCLEOTIDE SEQUENCE</scope>
    <source>
        <strain evidence="2">JEL0513</strain>
    </source>
</reference>
<keyword evidence="1" id="KW-0812">Transmembrane</keyword>
<dbReference type="Proteomes" id="UP001211907">
    <property type="component" value="Unassembled WGS sequence"/>
</dbReference>
<evidence type="ECO:0000313" key="3">
    <source>
        <dbReference type="Proteomes" id="UP001211907"/>
    </source>
</evidence>
<evidence type="ECO:0000256" key="1">
    <source>
        <dbReference type="SAM" id="Phobius"/>
    </source>
</evidence>
<comment type="caution">
    <text evidence="2">The sequence shown here is derived from an EMBL/GenBank/DDBJ whole genome shotgun (WGS) entry which is preliminary data.</text>
</comment>
<proteinExistence type="predicted"/>
<evidence type="ECO:0000313" key="2">
    <source>
        <dbReference type="EMBL" id="KAJ3120107.1"/>
    </source>
</evidence>
<keyword evidence="3" id="KW-1185">Reference proteome</keyword>
<protein>
    <submittedName>
        <fullName evidence="2">Uncharacterized protein</fullName>
    </submittedName>
</protein>
<keyword evidence="1" id="KW-0472">Membrane</keyword>
<sequence length="180" mass="19042">MCTTVQIGLSLAFAEAFGEFPTPRLSNAIASLIGAIASAILLLIAIESTRVSVKGFRAAASPAFVGFMAQTFVSTGQTSSLHCDFKTRSFSHGISLPVPLFWLPSYLWNIPRSPNITKIATKVSLGPRLVLNKIAIGFLGFSAVGGALAAFEPSSGNFKIALAVFPRLDSTHLGLAYRIP</sequence>
<keyword evidence="1" id="KW-1133">Transmembrane helix</keyword>
<gene>
    <name evidence="2" type="ORF">HK100_012941</name>
</gene>
<feature type="transmembrane region" description="Helical" evidence="1">
    <location>
        <begin position="89"/>
        <end position="108"/>
    </location>
</feature>
<organism evidence="2 3">
    <name type="scientific">Physocladia obscura</name>
    <dbReference type="NCBI Taxonomy" id="109957"/>
    <lineage>
        <taxon>Eukaryota</taxon>
        <taxon>Fungi</taxon>
        <taxon>Fungi incertae sedis</taxon>
        <taxon>Chytridiomycota</taxon>
        <taxon>Chytridiomycota incertae sedis</taxon>
        <taxon>Chytridiomycetes</taxon>
        <taxon>Chytridiales</taxon>
        <taxon>Chytriomycetaceae</taxon>
        <taxon>Physocladia</taxon>
    </lineage>
</organism>